<dbReference type="AlphaFoldDB" id="A0A6B3SK14"/>
<dbReference type="Pfam" id="PF09916">
    <property type="entry name" value="DUF2145"/>
    <property type="match status" value="1"/>
</dbReference>
<evidence type="ECO:0000313" key="2">
    <source>
        <dbReference type="EMBL" id="NEX61194.1"/>
    </source>
</evidence>
<keyword evidence="3" id="KW-1185">Reference proteome</keyword>
<dbReference type="Proteomes" id="UP000482155">
    <property type="component" value="Unassembled WGS sequence"/>
</dbReference>
<dbReference type="EMBL" id="JAAIVB010000034">
    <property type="protein sequence ID" value="NEX61194.1"/>
    <property type="molecule type" value="Genomic_DNA"/>
</dbReference>
<feature type="chain" id="PRO_5025645990" evidence="1">
    <location>
        <begin position="25"/>
        <end position="265"/>
    </location>
</feature>
<protein>
    <submittedName>
        <fullName evidence="2">DUF2145 domain-containing protein</fullName>
    </submittedName>
</protein>
<name>A0A6B3SK14_9BURK</name>
<accession>A0A6B3SK14</accession>
<feature type="signal peptide" evidence="1">
    <location>
        <begin position="1"/>
        <end position="24"/>
    </location>
</feature>
<reference evidence="2 3" key="1">
    <citation type="submission" date="2020-02" db="EMBL/GenBank/DDBJ databases">
        <authorList>
            <person name="Kim M.K."/>
        </authorList>
    </citation>
    <scope>NUCLEOTIDE SEQUENCE [LARGE SCALE GENOMIC DNA]</scope>
    <source>
        <strain evidence="2 3">17J57-3</strain>
    </source>
</reference>
<evidence type="ECO:0000256" key="1">
    <source>
        <dbReference type="SAM" id="SignalP"/>
    </source>
</evidence>
<dbReference type="RefSeq" id="WP_163962149.1">
    <property type="nucleotide sequence ID" value="NZ_JAAIVB010000034.1"/>
</dbReference>
<gene>
    <name evidence="2" type="ORF">G3574_08890</name>
</gene>
<proteinExistence type="predicted"/>
<evidence type="ECO:0000313" key="3">
    <source>
        <dbReference type="Proteomes" id="UP000482155"/>
    </source>
</evidence>
<organism evidence="2 3">
    <name type="scientific">Noviherbaspirillum galbum</name>
    <dbReference type="NCBI Taxonomy" id="2709383"/>
    <lineage>
        <taxon>Bacteria</taxon>
        <taxon>Pseudomonadati</taxon>
        <taxon>Pseudomonadota</taxon>
        <taxon>Betaproteobacteria</taxon>
        <taxon>Burkholderiales</taxon>
        <taxon>Oxalobacteraceae</taxon>
        <taxon>Noviherbaspirillum</taxon>
    </lineage>
</organism>
<comment type="caution">
    <text evidence="2">The sequence shown here is derived from an EMBL/GenBank/DDBJ whole genome shotgun (WGS) entry which is preliminary data.</text>
</comment>
<dbReference type="InterPro" id="IPR014547">
    <property type="entry name" value="UCP028477"/>
</dbReference>
<keyword evidence="1" id="KW-0732">Signal</keyword>
<sequence>MRNRFLSLLLVLCCALLSVPHAFAGRPCETRRPSVASITQGLQLAERTLAALEASGSDVAVLARAGQDLGKYGQRYSHIAFAYRQIDAQGNPVWRVVHKLNQCGTAEAALYRQGLGEFFLDDPWRYEAAFVPLQPAVQRRLLPLLQNDRALGTLHERHYSMVSYAWGRRYQQSNQWVIETLALGMAGTDTREAAQQWLKAAGYVPTVLHIDAMTRLGGRLTAANVAFDDHPLGERMADRIRTVTADSVLKWLERSGLGTEQRVVR</sequence>